<keyword evidence="1" id="KW-1133">Transmembrane helix</keyword>
<proteinExistence type="predicted"/>
<keyword evidence="1" id="KW-0472">Membrane</keyword>
<gene>
    <name evidence="2" type="ORF">NMOB1V02_LOCUS11599</name>
</gene>
<dbReference type="EMBL" id="OA888679">
    <property type="protein sequence ID" value="CAD7283991.1"/>
    <property type="molecule type" value="Genomic_DNA"/>
</dbReference>
<evidence type="ECO:0000256" key="1">
    <source>
        <dbReference type="SAM" id="Phobius"/>
    </source>
</evidence>
<sequence>MLNKIWSVLCVIVGIAHVGIALLINSDIPGSLEKYQCDGIDTASSKVVVDVKCPDTDSLFVGEQQIEGCKMRAGDVLVINLRLTPSESFEVLNQAATTKLGTRPVGLAGGLPKVACSGTPDAPCASPGIPFEHTARLELPPLIPIHLKGNLARYFLKDNTTGRYLFCMDLPVFIPASVAKRIKKA</sequence>
<dbReference type="AlphaFoldDB" id="A0A7R9C0Z9"/>
<dbReference type="EMBL" id="CAJPEX010006642">
    <property type="protein sequence ID" value="CAG0924143.1"/>
    <property type="molecule type" value="Genomic_DNA"/>
</dbReference>
<keyword evidence="1" id="KW-0812">Transmembrane</keyword>
<name>A0A7R9C0Z9_9CRUS</name>
<evidence type="ECO:0000313" key="2">
    <source>
        <dbReference type="EMBL" id="CAD7283991.1"/>
    </source>
</evidence>
<protein>
    <submittedName>
        <fullName evidence="2">Uncharacterized protein</fullName>
    </submittedName>
</protein>
<keyword evidence="3" id="KW-1185">Reference proteome</keyword>
<organism evidence="2">
    <name type="scientific">Notodromas monacha</name>
    <dbReference type="NCBI Taxonomy" id="399045"/>
    <lineage>
        <taxon>Eukaryota</taxon>
        <taxon>Metazoa</taxon>
        <taxon>Ecdysozoa</taxon>
        <taxon>Arthropoda</taxon>
        <taxon>Crustacea</taxon>
        <taxon>Oligostraca</taxon>
        <taxon>Ostracoda</taxon>
        <taxon>Podocopa</taxon>
        <taxon>Podocopida</taxon>
        <taxon>Cypridocopina</taxon>
        <taxon>Cypridoidea</taxon>
        <taxon>Cyprididae</taxon>
        <taxon>Notodromas</taxon>
    </lineage>
</organism>
<feature type="transmembrane region" description="Helical" evidence="1">
    <location>
        <begin position="6"/>
        <end position="24"/>
    </location>
</feature>
<dbReference type="Proteomes" id="UP000678499">
    <property type="component" value="Unassembled WGS sequence"/>
</dbReference>
<evidence type="ECO:0000313" key="3">
    <source>
        <dbReference type="Proteomes" id="UP000678499"/>
    </source>
</evidence>
<reference evidence="2" key="1">
    <citation type="submission" date="2020-11" db="EMBL/GenBank/DDBJ databases">
        <authorList>
            <person name="Tran Van P."/>
        </authorList>
    </citation>
    <scope>NUCLEOTIDE SEQUENCE</scope>
</reference>
<accession>A0A7R9C0Z9</accession>